<reference evidence="2" key="1">
    <citation type="journal article" date="2021" name="Proc. Natl. Acad. Sci. U.S.A.">
        <title>A Catalog of Tens of Thousands of Viruses from Human Metagenomes Reveals Hidden Associations with Chronic Diseases.</title>
        <authorList>
            <person name="Tisza M.J."/>
            <person name="Buck C.B."/>
        </authorList>
    </citation>
    <scope>NUCLEOTIDE SEQUENCE</scope>
    <source>
        <strain evidence="2">CtisV53</strain>
    </source>
</reference>
<dbReference type="Pfam" id="PF11300">
    <property type="entry name" value="DUF3102"/>
    <property type="match status" value="1"/>
</dbReference>
<proteinExistence type="predicted"/>
<feature type="region of interest" description="Disordered" evidence="1">
    <location>
        <begin position="155"/>
        <end position="174"/>
    </location>
</feature>
<name>A0A8S5PP86_9CAUD</name>
<evidence type="ECO:0000313" key="2">
    <source>
        <dbReference type="EMBL" id="DAE08012.1"/>
    </source>
</evidence>
<dbReference type="EMBL" id="BK015461">
    <property type="protein sequence ID" value="DAE08012.1"/>
    <property type="molecule type" value="Genomic_DNA"/>
</dbReference>
<sequence length="359" mass="39583">MSMYDMVNVAPEGYSEGEALSEMFDGKESAEPVRDIDIITEEINFYKQQAGMAILEIGKRLAEAKMQLSHGEWLPWLEEKVEFSERSAQQYMRLWKEYGKSATVADLGVRKALVLLALPESEREEFAAENHAADMTAKELEEAVRQRKIAELKADSAQRELDKQRETAAQAEEDAAKAREAAEQAASDVQAAKDTALAAQEELARVRLELEKLRSRPVDVAVQKVDASEEQIAAARAEAEEAAADREKKLTADLDKAKKALEKALDGRKAAEARAEDAERERTSAMDAAKSYKAEAEAAAKRAAMAANEGLTRFKVVFDQTVANVNKLAELLTALPDGEQEKLRRAMGALAEQVRKVSA</sequence>
<protein>
    <recommendedName>
        <fullName evidence="3">DUF3102 domain-containing protein</fullName>
    </recommendedName>
</protein>
<feature type="compositionally biased region" description="Basic and acidic residues" evidence="1">
    <location>
        <begin position="155"/>
        <end position="166"/>
    </location>
</feature>
<evidence type="ECO:0000256" key="1">
    <source>
        <dbReference type="SAM" id="MobiDB-lite"/>
    </source>
</evidence>
<feature type="region of interest" description="Disordered" evidence="1">
    <location>
        <begin position="263"/>
        <end position="289"/>
    </location>
</feature>
<evidence type="ECO:0008006" key="3">
    <source>
        <dbReference type="Google" id="ProtNLM"/>
    </source>
</evidence>
<dbReference type="InterPro" id="IPR021451">
    <property type="entry name" value="DUF3102"/>
</dbReference>
<accession>A0A8S5PP86</accession>
<organism evidence="2">
    <name type="scientific">Myoviridae sp. ctisV53</name>
    <dbReference type="NCBI Taxonomy" id="2825156"/>
    <lineage>
        <taxon>Viruses</taxon>
        <taxon>Duplodnaviria</taxon>
        <taxon>Heunggongvirae</taxon>
        <taxon>Uroviricota</taxon>
        <taxon>Caudoviricetes</taxon>
    </lineage>
</organism>